<name>A0A5B7CXQ9_PORTR</name>
<reference evidence="1 2" key="1">
    <citation type="submission" date="2019-05" db="EMBL/GenBank/DDBJ databases">
        <title>Another draft genome of Portunus trituberculatus and its Hox gene families provides insights of decapod evolution.</title>
        <authorList>
            <person name="Jeong J.-H."/>
            <person name="Song I."/>
            <person name="Kim S."/>
            <person name="Choi T."/>
            <person name="Kim D."/>
            <person name="Ryu S."/>
            <person name="Kim W."/>
        </authorList>
    </citation>
    <scope>NUCLEOTIDE SEQUENCE [LARGE SCALE GENOMIC DNA]</scope>
    <source>
        <tissue evidence="1">Muscle</tissue>
    </source>
</reference>
<accession>A0A5B7CXQ9</accession>
<gene>
    <name evidence="1" type="ORF">E2C01_006282</name>
</gene>
<evidence type="ECO:0000313" key="2">
    <source>
        <dbReference type="Proteomes" id="UP000324222"/>
    </source>
</evidence>
<dbReference type="AlphaFoldDB" id="A0A5B7CXQ9"/>
<dbReference type="EMBL" id="VSRR010000289">
    <property type="protein sequence ID" value="MPC13544.1"/>
    <property type="molecule type" value="Genomic_DNA"/>
</dbReference>
<dbReference type="Proteomes" id="UP000324222">
    <property type="component" value="Unassembled WGS sequence"/>
</dbReference>
<evidence type="ECO:0000313" key="1">
    <source>
        <dbReference type="EMBL" id="MPC13544.1"/>
    </source>
</evidence>
<comment type="caution">
    <text evidence="1">The sequence shown here is derived from an EMBL/GenBank/DDBJ whole genome shotgun (WGS) entry which is preliminary data.</text>
</comment>
<sequence>MNTSHHMSNPITTLSNLTHGLRWELGGTMDSTGSLRRDSPGVSFDVGVWWCALGARPDSYVCVVVCVGGCYGWPLFVSRSVVWSAEVSTSPITPMYTPPGYFHSVHSFTRSGRPLVPMTVLTPSTLLSVWSVS</sequence>
<organism evidence="1 2">
    <name type="scientific">Portunus trituberculatus</name>
    <name type="common">Swimming crab</name>
    <name type="synonym">Neptunus trituberculatus</name>
    <dbReference type="NCBI Taxonomy" id="210409"/>
    <lineage>
        <taxon>Eukaryota</taxon>
        <taxon>Metazoa</taxon>
        <taxon>Ecdysozoa</taxon>
        <taxon>Arthropoda</taxon>
        <taxon>Crustacea</taxon>
        <taxon>Multicrustacea</taxon>
        <taxon>Malacostraca</taxon>
        <taxon>Eumalacostraca</taxon>
        <taxon>Eucarida</taxon>
        <taxon>Decapoda</taxon>
        <taxon>Pleocyemata</taxon>
        <taxon>Brachyura</taxon>
        <taxon>Eubrachyura</taxon>
        <taxon>Portunoidea</taxon>
        <taxon>Portunidae</taxon>
        <taxon>Portuninae</taxon>
        <taxon>Portunus</taxon>
    </lineage>
</organism>
<proteinExistence type="predicted"/>
<protein>
    <submittedName>
        <fullName evidence="1">Uncharacterized protein</fullName>
    </submittedName>
</protein>
<keyword evidence="2" id="KW-1185">Reference proteome</keyword>